<dbReference type="OrthoDB" id="9767116at2"/>
<dbReference type="Pfam" id="PF07703">
    <property type="entry name" value="A2M_BRD"/>
    <property type="match status" value="1"/>
</dbReference>
<feature type="chain" id="PRO_5004163047" evidence="2">
    <location>
        <begin position="21"/>
        <end position="1542"/>
    </location>
</feature>
<dbReference type="Gene3D" id="2.60.40.10">
    <property type="entry name" value="Immunoglobulins"/>
    <property type="match status" value="1"/>
</dbReference>
<dbReference type="PANTHER" id="PTHR40094">
    <property type="entry name" value="ALPHA-2-MACROGLOBULIN HOMOLOG"/>
    <property type="match status" value="1"/>
</dbReference>
<dbReference type="InterPro" id="IPR001599">
    <property type="entry name" value="Macroglobln_a2"/>
</dbReference>
<dbReference type="eggNOG" id="COG2373">
    <property type="taxonomic scope" value="Bacteria"/>
</dbReference>
<dbReference type="InterPro" id="IPR011626">
    <property type="entry name" value="Alpha-macroglobulin_TED"/>
</dbReference>
<evidence type="ECO:0000259" key="3">
    <source>
        <dbReference type="SMART" id="SM01359"/>
    </source>
</evidence>
<dbReference type="Gene3D" id="2.20.130.20">
    <property type="match status" value="1"/>
</dbReference>
<dbReference type="SMART" id="SM01359">
    <property type="entry name" value="A2M_N_2"/>
    <property type="match status" value="1"/>
</dbReference>
<gene>
    <name evidence="5" type="ordered locus">Acid_2300</name>
</gene>
<dbReference type="SMART" id="SM01360">
    <property type="entry name" value="A2M"/>
    <property type="match status" value="1"/>
</dbReference>
<evidence type="ECO:0000256" key="2">
    <source>
        <dbReference type="SAM" id="SignalP"/>
    </source>
</evidence>
<feature type="signal peptide" evidence="2">
    <location>
        <begin position="1"/>
        <end position="20"/>
    </location>
</feature>
<feature type="domain" description="Alpha-2-macroglobulin bait region" evidence="3">
    <location>
        <begin position="644"/>
        <end position="784"/>
    </location>
</feature>
<dbReference type="SUPFAM" id="SSF48239">
    <property type="entry name" value="Terpenoid cyclases/Protein prenyltransferases"/>
    <property type="match status" value="1"/>
</dbReference>
<keyword evidence="2" id="KW-0732">Signal</keyword>
<dbReference type="Gene3D" id="1.50.10.20">
    <property type="match status" value="1"/>
</dbReference>
<dbReference type="KEGG" id="sus:Acid_2300"/>
<name>Q025N0_SOLUE</name>
<proteinExistence type="inferred from homology"/>
<dbReference type="STRING" id="234267.Acid_2300"/>
<organism evidence="5">
    <name type="scientific">Solibacter usitatus (strain Ellin6076)</name>
    <dbReference type="NCBI Taxonomy" id="234267"/>
    <lineage>
        <taxon>Bacteria</taxon>
        <taxon>Pseudomonadati</taxon>
        <taxon>Acidobacteriota</taxon>
        <taxon>Terriglobia</taxon>
        <taxon>Bryobacterales</taxon>
        <taxon>Solibacteraceae</taxon>
        <taxon>Candidatus Solibacter</taxon>
    </lineage>
</organism>
<dbReference type="InterPro" id="IPR047565">
    <property type="entry name" value="Alpha-macroglob_thiol-ester_cl"/>
</dbReference>
<dbReference type="InterPro" id="IPR013783">
    <property type="entry name" value="Ig-like_fold"/>
</dbReference>
<dbReference type="CDD" id="cd02891">
    <property type="entry name" value="A2M_like"/>
    <property type="match status" value="1"/>
</dbReference>
<dbReference type="InterPro" id="IPR051802">
    <property type="entry name" value="YfhM-like"/>
</dbReference>
<protein>
    <submittedName>
        <fullName evidence="5">Alpha-2-macroglobulin domain protein</fullName>
    </submittedName>
</protein>
<dbReference type="InterPro" id="IPR041246">
    <property type="entry name" value="Bact_MG10"/>
</dbReference>
<evidence type="ECO:0000256" key="1">
    <source>
        <dbReference type="ARBA" id="ARBA00010556"/>
    </source>
</evidence>
<dbReference type="FunCoup" id="Q025N0">
    <property type="interactions" value="56"/>
</dbReference>
<dbReference type="PANTHER" id="PTHR40094:SF1">
    <property type="entry name" value="UBIQUITIN DOMAIN-CONTAINING PROTEIN"/>
    <property type="match status" value="1"/>
</dbReference>
<dbReference type="Pfam" id="PF07678">
    <property type="entry name" value="TED_complement"/>
    <property type="match status" value="1"/>
</dbReference>
<dbReference type="GO" id="GO:0004866">
    <property type="term" value="F:endopeptidase inhibitor activity"/>
    <property type="evidence" value="ECO:0007669"/>
    <property type="project" value="InterPro"/>
</dbReference>
<dbReference type="Gene3D" id="2.60.40.1930">
    <property type="match status" value="1"/>
</dbReference>
<comment type="similarity">
    <text evidence="1">Belongs to the protease inhibitor I39 (alpha-2-macroglobulin) family. Bacterial alpha-2-macroglobulin subfamily.</text>
</comment>
<accession>Q025N0</accession>
<sequence length="1542" mass="170779" precursor="true">MKLLRLVLLALIAAPGLSQSEDEPYFALSTQRTFAANSKPSVSLNAWNVESLEFRVYRINDPVQFFQQLESPHEFGGRTPRPPHERTLLERIHEWKHSLRTGIRLGLRGQFTESPSAHMESILPHAAAPANQAAPGPGGTQYAVAPLLNSQQLVLSFNHSVKSRNRWESQPVDLAVKDRGVYLVEAVRGELRAYTLLMVSDMVLVTKTGNGRIVNFLADRGSGEPVRGAQVFLLARDARKATVETDSNGFAEIPQADPKADDLRLVARSGANYAVTTLSAYAFETSRLQWMGYIYTDRPVYRPGHTVHFKGILRQRTAAGYTVPAGKQLEVEVQDAEQKPVFRKTLTATANGTVRDEFTLAPSSALGSYSINVRSGEENYMNGSFDVEEYKKPEYEVRVTATKPRILQGEPAQAVIDSRYYFGEPVAGAKVKYAVYRAPYWFPLWYEPDENAAPDTSDGGDNDYGDEQILDEEGTLDGDGRLNIQFDTTVSDRKTDYRYRIEARVTDQGKREIVGRGGVIATYGSFVVNAQPDRYFYQPGSHAAVTVQARDYDFKPVRTRVHVELYRWTWRNRQSTGTLINASDVDTGGDGNAAADVAIPAHGGSYRVRVTARTPEGRDVDRETYLWVAGGSESDFGDGNRKTVQIIPDKKTYRAGETAKLLIVTGAANTPVLVSIEGRDLRSMKLMRSGESTVTLEVPVTSKDEPGIWVNAQFIRKGAMYQGAKLVKVPPEDHKLNINLATEKAQYRPGETAQYSVQVTAADGKPMPGAEFSLGVVDEAIYAIRRDMTQDPLAYFFGNEWNMVHTEDSLNYYFSGEAGKRRMRLAALREPSHLAQLKPDRMVQPKIRKAFPDTAFWNPDLVTDAAGKAVAKVEFPDSLTTWRATARAVTADTRVGAATLKTIVRKNLILRLSTPRFFVQGDEIMISALVHNYLTTEKSVRVSLDLKGLDVVEGSTRDVRVLPRADARLDWRVRVQQVRSATITGKALTDEESDALELELPVNVPGVKVSRAKGGSLSAGGAAAFDLAFPAKAQPGSRVLAIRLAPSIAGSLFGALDYLTTFPYGCVEQTMSSFLPNIVVTQAVNDLGLKVSLDKADVQQKIRAGLDRLYNYQHEDGGWGWWETDESHAFMSAYVVAGLAQAKAAGIAIDAGRLENGANWVVKTLTADPKLAADLRGYMVYALGLAGKPQTAAMLDVYNRRDKLSPYGVAVLGLALEEAKDPRAAELAAALEQAVKVDDEQAWWPSTRDQLLDFSEDSTPEATAFAVKFLSHQRPNSPLLPKAALWLMNNRGEGYWWNSTKQTAMVIYGLTDYLKSTNELNPNVTATVLVNDQPVLTRKFDQSATLGIPEFTLDESKLQPGVNRIRITTTGQGKLYYSARAEAYSAEDKLQKTGTTSLNILRDYFRLVPVKQAGKIVYALAPLNGPVASGDTLAVRITVTGTEWKYLMVEDPIPSGTEFIERDTSYELKERPPWWQYLFTRRELHDDRMAIFQTWFPQGQQQFFYLLKVVNPGAFQVSPARVQPMYNSGVMATTEALRLEAK</sequence>
<dbReference type="InterPro" id="IPR002890">
    <property type="entry name" value="MG2"/>
</dbReference>
<dbReference type="Pfam" id="PF01835">
    <property type="entry name" value="MG2"/>
    <property type="match status" value="1"/>
</dbReference>
<feature type="domain" description="Alpha-2-macroglobulin" evidence="4">
    <location>
        <begin position="854"/>
        <end position="944"/>
    </location>
</feature>
<evidence type="ECO:0000259" key="4">
    <source>
        <dbReference type="SMART" id="SM01360"/>
    </source>
</evidence>
<dbReference type="InParanoid" id="Q025N0"/>
<dbReference type="GO" id="GO:0005615">
    <property type="term" value="C:extracellular space"/>
    <property type="evidence" value="ECO:0007669"/>
    <property type="project" value="InterPro"/>
</dbReference>
<dbReference type="InterPro" id="IPR011625">
    <property type="entry name" value="A2M_N_BRD"/>
</dbReference>
<dbReference type="SMART" id="SM01419">
    <property type="entry name" value="Thiol-ester_cl"/>
    <property type="match status" value="1"/>
</dbReference>
<dbReference type="EMBL" id="CP000473">
    <property type="protein sequence ID" value="ABJ83289.1"/>
    <property type="molecule type" value="Genomic_DNA"/>
</dbReference>
<reference evidence="5" key="1">
    <citation type="submission" date="2006-10" db="EMBL/GenBank/DDBJ databases">
        <title>Complete sequence of Solibacter usitatus Ellin6076.</title>
        <authorList>
            <consortium name="US DOE Joint Genome Institute"/>
            <person name="Copeland A."/>
            <person name="Lucas S."/>
            <person name="Lapidus A."/>
            <person name="Barry K."/>
            <person name="Detter J.C."/>
            <person name="Glavina del Rio T."/>
            <person name="Hammon N."/>
            <person name="Israni S."/>
            <person name="Dalin E."/>
            <person name="Tice H."/>
            <person name="Pitluck S."/>
            <person name="Thompson L.S."/>
            <person name="Brettin T."/>
            <person name="Bruce D."/>
            <person name="Han C."/>
            <person name="Tapia R."/>
            <person name="Gilna P."/>
            <person name="Schmutz J."/>
            <person name="Larimer F."/>
            <person name="Land M."/>
            <person name="Hauser L."/>
            <person name="Kyrpides N."/>
            <person name="Mikhailova N."/>
            <person name="Janssen P.H."/>
            <person name="Kuske C.R."/>
            <person name="Richardson P."/>
        </authorList>
    </citation>
    <scope>NUCLEOTIDE SEQUENCE</scope>
    <source>
        <strain evidence="5">Ellin6076</strain>
    </source>
</reference>
<dbReference type="Pfam" id="PF17973">
    <property type="entry name" value="bMG10"/>
    <property type="match status" value="1"/>
</dbReference>
<dbReference type="Pfam" id="PF00207">
    <property type="entry name" value="A2M"/>
    <property type="match status" value="1"/>
</dbReference>
<evidence type="ECO:0000313" key="5">
    <source>
        <dbReference type="EMBL" id="ABJ83289.1"/>
    </source>
</evidence>
<dbReference type="InterPro" id="IPR008930">
    <property type="entry name" value="Terpenoid_cyclase/PrenylTrfase"/>
</dbReference>
<dbReference type="HOGENOM" id="CLU_002018_1_0_0"/>